<dbReference type="Gene3D" id="3.50.50.60">
    <property type="entry name" value="FAD/NAD(P)-binding domain"/>
    <property type="match status" value="1"/>
</dbReference>
<dbReference type="AlphaFoldDB" id="A0A2D2DDT0"/>
<dbReference type="InterPro" id="IPR000960">
    <property type="entry name" value="Flavin_mOase"/>
</dbReference>
<evidence type="ECO:0000256" key="1">
    <source>
        <dbReference type="ARBA" id="ARBA00009183"/>
    </source>
</evidence>
<keyword evidence="5" id="KW-0560">Oxidoreductase</keyword>
<dbReference type="EMBL" id="CP024608">
    <property type="protein sequence ID" value="ATQ73148.1"/>
    <property type="molecule type" value="Genomic_DNA"/>
</dbReference>
<organism evidence="6 7">
    <name type="scientific">Massilia violaceinigra</name>
    <dbReference type="NCBI Taxonomy" id="2045208"/>
    <lineage>
        <taxon>Bacteria</taxon>
        <taxon>Pseudomonadati</taxon>
        <taxon>Pseudomonadota</taxon>
        <taxon>Betaproteobacteria</taxon>
        <taxon>Burkholderiales</taxon>
        <taxon>Oxalobacteraceae</taxon>
        <taxon>Telluria group</taxon>
        <taxon>Massilia</taxon>
    </lineage>
</organism>
<dbReference type="PANTHER" id="PTHR23023">
    <property type="entry name" value="DIMETHYLANILINE MONOOXYGENASE"/>
    <property type="match status" value="1"/>
</dbReference>
<evidence type="ECO:0000313" key="6">
    <source>
        <dbReference type="EMBL" id="ATQ73148.1"/>
    </source>
</evidence>
<dbReference type="GO" id="GO:0004499">
    <property type="term" value="F:N,N-dimethylaniline monooxygenase activity"/>
    <property type="evidence" value="ECO:0007669"/>
    <property type="project" value="InterPro"/>
</dbReference>
<keyword evidence="3" id="KW-0274">FAD</keyword>
<reference evidence="6" key="1">
    <citation type="submission" date="2017-10" db="EMBL/GenBank/DDBJ databases">
        <title>Massilia psychrophilum sp. nov., a novel purple-pigmented bacterium isolated from Tianshan glacier, Xinjiang Municipality, China.</title>
        <authorList>
            <person name="Wang H."/>
        </authorList>
    </citation>
    <scope>NUCLEOTIDE SEQUENCE [LARGE SCALE GENOMIC DNA]</scope>
    <source>
        <strain evidence="6">B2</strain>
    </source>
</reference>
<accession>A0A2D2DDT0</accession>
<dbReference type="InterPro" id="IPR020946">
    <property type="entry name" value="Flavin_mOase-like"/>
</dbReference>
<evidence type="ECO:0000256" key="2">
    <source>
        <dbReference type="ARBA" id="ARBA00022630"/>
    </source>
</evidence>
<evidence type="ECO:0000313" key="7">
    <source>
        <dbReference type="Proteomes" id="UP000229897"/>
    </source>
</evidence>
<dbReference type="Proteomes" id="UP000229897">
    <property type="component" value="Chromosome"/>
</dbReference>
<comment type="similarity">
    <text evidence="1">Belongs to the FMO family.</text>
</comment>
<evidence type="ECO:0000256" key="3">
    <source>
        <dbReference type="ARBA" id="ARBA00022827"/>
    </source>
</evidence>
<dbReference type="GO" id="GO:0050661">
    <property type="term" value="F:NADP binding"/>
    <property type="evidence" value="ECO:0007669"/>
    <property type="project" value="InterPro"/>
</dbReference>
<gene>
    <name evidence="6" type="ORF">CR152_00465</name>
</gene>
<name>A0A2D2DDT0_9BURK</name>
<keyword evidence="7" id="KW-1185">Reference proteome</keyword>
<dbReference type="GO" id="GO:0050660">
    <property type="term" value="F:flavin adenine dinucleotide binding"/>
    <property type="evidence" value="ECO:0007669"/>
    <property type="project" value="InterPro"/>
</dbReference>
<evidence type="ECO:0000256" key="5">
    <source>
        <dbReference type="ARBA" id="ARBA00023002"/>
    </source>
</evidence>
<evidence type="ECO:0008006" key="8">
    <source>
        <dbReference type="Google" id="ProtNLM"/>
    </source>
</evidence>
<dbReference type="InterPro" id="IPR050346">
    <property type="entry name" value="FMO-like"/>
</dbReference>
<dbReference type="InterPro" id="IPR036188">
    <property type="entry name" value="FAD/NAD-bd_sf"/>
</dbReference>
<dbReference type="SUPFAM" id="SSF51905">
    <property type="entry name" value="FAD/NAD(P)-binding domain"/>
    <property type="match status" value="1"/>
</dbReference>
<keyword evidence="2" id="KW-0285">Flavoprotein</keyword>
<protein>
    <recommendedName>
        <fullName evidence="8">Monooxygenase</fullName>
    </recommendedName>
</protein>
<keyword evidence="4" id="KW-0521">NADP</keyword>
<dbReference type="KEGG" id="mass:CR152_00465"/>
<dbReference type="PRINTS" id="PR00370">
    <property type="entry name" value="FMOXYGENASE"/>
</dbReference>
<evidence type="ECO:0000256" key="4">
    <source>
        <dbReference type="ARBA" id="ARBA00022857"/>
    </source>
</evidence>
<sequence length="475" mass="50236">MRAIGFTGRLHDALCHGPRGAVPVSAALPTFADLAARVAGGALNRPRIAIIGAGSSGLACATEMLQRGLDPVLFEARSQPGGLWGKDPLSTIYPDLVQNAASQLPLSRPEAGSWAAYTEQCLDTIKRQGLASRIFTSTKVLCVTPSLHSGGADLLIASADQAAPPLLRHFEQVVYAGGLYHTPQMPDIAGAADFTGRIIHSSDVRDISRFAGQRVLIVGLGNTAMECAARLFPVAQQLVLSGRSPTWLVPRLIYGSPIDVATRALKDAYRHSYQARLWEACRVHGAIGHAVDPSSHEIDVGRQRITVSDAMLGPVRSGMVPLRPALAHVAERSVHFVDGSSCDADVIVCCTGYQSQSILAEGSEVPQQLVGNVLHARYPGLWFTGAPALWGSPAPIAKKQGRLIAHAIAAGWNREDLTQAVRPHANYDKAATRLPFGFEVADFSGYAHMVDEASASAVPGDAHAPLAGSPVNYAG</sequence>
<dbReference type="Pfam" id="PF00743">
    <property type="entry name" value="FMO-like"/>
    <property type="match status" value="1"/>
</dbReference>
<proteinExistence type="inferred from homology"/>